<keyword evidence="6" id="KW-0479">Metal-binding</keyword>
<dbReference type="AlphaFoldDB" id="A0A9X0CKX5"/>
<dbReference type="GO" id="GO:0046872">
    <property type="term" value="F:metal ion binding"/>
    <property type="evidence" value="ECO:0007669"/>
    <property type="project" value="UniProtKB-KW"/>
</dbReference>
<evidence type="ECO:0000256" key="2">
    <source>
        <dbReference type="ARBA" id="ARBA00022448"/>
    </source>
</evidence>
<evidence type="ECO:0000256" key="6">
    <source>
        <dbReference type="PIRSR" id="PIRSR600175-1"/>
    </source>
</evidence>
<comment type="caution">
    <text evidence="9">The sequence shown here is derived from an EMBL/GenBank/DDBJ whole genome shotgun (WGS) entry which is preliminary data.</text>
</comment>
<keyword evidence="4 8" id="KW-1133">Transmembrane helix</keyword>
<feature type="binding site" evidence="6">
    <location>
        <position position="194"/>
    </location>
    <ligand>
        <name>Na(+)</name>
        <dbReference type="ChEBI" id="CHEBI:29101"/>
        <label>1</label>
    </ligand>
</feature>
<dbReference type="PRINTS" id="PR00176">
    <property type="entry name" value="NANEUSMPORT"/>
</dbReference>
<dbReference type="GO" id="GO:0035725">
    <property type="term" value="P:sodium ion transmembrane transport"/>
    <property type="evidence" value="ECO:0007669"/>
    <property type="project" value="TreeGrafter"/>
</dbReference>
<dbReference type="GO" id="GO:0006865">
    <property type="term" value="P:amino acid transport"/>
    <property type="evidence" value="ECO:0007669"/>
    <property type="project" value="TreeGrafter"/>
</dbReference>
<evidence type="ECO:0000313" key="9">
    <source>
        <dbReference type="EMBL" id="KAJ7360532.1"/>
    </source>
</evidence>
<gene>
    <name evidence="9" type="ORF">OS493_015635</name>
</gene>
<evidence type="ECO:0000256" key="7">
    <source>
        <dbReference type="SAM" id="MobiDB-lite"/>
    </source>
</evidence>
<keyword evidence="6" id="KW-0915">Sodium</keyword>
<evidence type="ECO:0000313" key="10">
    <source>
        <dbReference type="Proteomes" id="UP001163046"/>
    </source>
</evidence>
<protein>
    <submittedName>
        <fullName evidence="9">Uncharacterized protein</fullName>
    </submittedName>
</protein>
<dbReference type="Proteomes" id="UP001163046">
    <property type="component" value="Unassembled WGS sequence"/>
</dbReference>
<dbReference type="OrthoDB" id="6581954at2759"/>
<comment type="subcellular location">
    <subcellularLocation>
        <location evidence="1">Membrane</location>
        <topology evidence="1">Multi-pass membrane protein</topology>
    </subcellularLocation>
</comment>
<dbReference type="PROSITE" id="PS50267">
    <property type="entry name" value="NA_NEUROTRAN_SYMP_3"/>
    <property type="match status" value="1"/>
</dbReference>
<keyword evidence="5 8" id="KW-0472">Membrane</keyword>
<keyword evidence="3 8" id="KW-0812">Transmembrane</keyword>
<dbReference type="PANTHER" id="PTHR11616:SF182">
    <property type="entry name" value="TRANSPORTER"/>
    <property type="match status" value="1"/>
</dbReference>
<dbReference type="EMBL" id="MU827309">
    <property type="protein sequence ID" value="KAJ7360532.1"/>
    <property type="molecule type" value="Genomic_DNA"/>
</dbReference>
<dbReference type="Pfam" id="PF00209">
    <property type="entry name" value="SNF"/>
    <property type="match status" value="1"/>
</dbReference>
<feature type="transmembrane region" description="Helical" evidence="8">
    <location>
        <begin position="254"/>
        <end position="282"/>
    </location>
</feature>
<evidence type="ECO:0000256" key="8">
    <source>
        <dbReference type="SAM" id="Phobius"/>
    </source>
</evidence>
<dbReference type="InterPro" id="IPR000175">
    <property type="entry name" value="Na/ntran_symport"/>
</dbReference>
<reference evidence="9" key="1">
    <citation type="submission" date="2023-01" db="EMBL/GenBank/DDBJ databases">
        <title>Genome assembly of the deep-sea coral Lophelia pertusa.</title>
        <authorList>
            <person name="Herrera S."/>
            <person name="Cordes E."/>
        </authorList>
    </citation>
    <scope>NUCLEOTIDE SEQUENCE</scope>
    <source>
        <strain evidence="9">USNM1676648</strain>
        <tissue evidence="9">Polyp</tissue>
    </source>
</reference>
<proteinExistence type="predicted"/>
<organism evidence="9 10">
    <name type="scientific">Desmophyllum pertusum</name>
    <dbReference type="NCBI Taxonomy" id="174260"/>
    <lineage>
        <taxon>Eukaryota</taxon>
        <taxon>Metazoa</taxon>
        <taxon>Cnidaria</taxon>
        <taxon>Anthozoa</taxon>
        <taxon>Hexacorallia</taxon>
        <taxon>Scleractinia</taxon>
        <taxon>Caryophylliina</taxon>
        <taxon>Caryophylliidae</taxon>
        <taxon>Desmophyllum</taxon>
    </lineage>
</organism>
<dbReference type="PANTHER" id="PTHR11616">
    <property type="entry name" value="SODIUM/CHLORIDE DEPENDENT TRANSPORTER"/>
    <property type="match status" value="1"/>
</dbReference>
<accession>A0A9X0CKX5</accession>
<evidence type="ECO:0000256" key="3">
    <source>
        <dbReference type="ARBA" id="ARBA00022692"/>
    </source>
</evidence>
<evidence type="ECO:0000256" key="1">
    <source>
        <dbReference type="ARBA" id="ARBA00004141"/>
    </source>
</evidence>
<dbReference type="InterPro" id="IPR037272">
    <property type="entry name" value="SNS_sf"/>
</dbReference>
<evidence type="ECO:0000256" key="5">
    <source>
        <dbReference type="ARBA" id="ARBA00023136"/>
    </source>
</evidence>
<dbReference type="GO" id="GO:0005886">
    <property type="term" value="C:plasma membrane"/>
    <property type="evidence" value="ECO:0007669"/>
    <property type="project" value="TreeGrafter"/>
</dbReference>
<dbReference type="SUPFAM" id="SSF161070">
    <property type="entry name" value="SNF-like"/>
    <property type="match status" value="1"/>
</dbReference>
<keyword evidence="2" id="KW-0813">Transport</keyword>
<keyword evidence="10" id="KW-1185">Reference proteome</keyword>
<feature type="region of interest" description="Disordered" evidence="7">
    <location>
        <begin position="88"/>
        <end position="107"/>
    </location>
</feature>
<evidence type="ECO:0000256" key="4">
    <source>
        <dbReference type="ARBA" id="ARBA00022989"/>
    </source>
</evidence>
<sequence length="353" mass="39616">MSNVSAQEEFPMTLLDTKVLNPQNSETTSNKPMNSEQICVLRVLPSHSSDIRKVSWIEGSPQHQRMLDSGVTNKAACQSCANESRNRPMYHESRNRPKLGHSGRLSLPVNGKYANNHLRKTNGLQTNAAIQHPPGKVNGLSSLLNNEHRSPSGNVNCCGSSVKRAFQQRDTEKPWKSKGDYFVVVLTYLLGVGNVIRFPQLCFKHGGGAFFIPYFIMLILEGIPLICLEMAVGQRLGRNSVMESWKDLSPSLRGIGMAATLESLVTCFYYNYIVAWCLYYFIHSMRSSLLWNTCPTLNNTVNGTLVPECSKSSPAEYYWYRETLGVSDDINKSTGERLRHLSCYSYKTVCHSI</sequence>
<feature type="transmembrane region" description="Helical" evidence="8">
    <location>
        <begin position="211"/>
        <end position="233"/>
    </location>
</feature>
<feature type="transmembrane region" description="Helical" evidence="8">
    <location>
        <begin position="181"/>
        <end position="199"/>
    </location>
</feature>
<name>A0A9X0CKX5_9CNID</name>